<gene>
    <name evidence="11" type="ORF">GJ688_04915</name>
</gene>
<dbReference type="GO" id="GO:0009097">
    <property type="term" value="P:isoleucine biosynthetic process"/>
    <property type="evidence" value="ECO:0007669"/>
    <property type="project" value="UniProtKB-UniRule"/>
</dbReference>
<dbReference type="SUPFAM" id="SSF51569">
    <property type="entry name" value="Aldolase"/>
    <property type="match status" value="1"/>
</dbReference>
<dbReference type="GO" id="GO:0043714">
    <property type="term" value="F:(R)-citramalate synthase activity"/>
    <property type="evidence" value="ECO:0007669"/>
    <property type="project" value="UniProtKB-UniRule"/>
</dbReference>
<protein>
    <recommendedName>
        <fullName evidence="8">Citramalate synthase</fullName>
        <ecNumber evidence="8">2.3.3.21</ecNumber>
    </recommendedName>
</protein>
<dbReference type="PROSITE" id="PS00815">
    <property type="entry name" value="AIPM_HOMOCIT_SYNTH_1"/>
    <property type="match status" value="1"/>
</dbReference>
<dbReference type="UniPathway" id="UPA00047">
    <property type="reaction ID" value="UER00066"/>
</dbReference>
<evidence type="ECO:0000256" key="7">
    <source>
        <dbReference type="ARBA" id="ARBA00048263"/>
    </source>
</evidence>
<dbReference type="SUPFAM" id="SSF110921">
    <property type="entry name" value="2-isopropylmalate synthase LeuA, allosteric (dimerisation) domain"/>
    <property type="match status" value="1"/>
</dbReference>
<dbReference type="PROSITE" id="PS50991">
    <property type="entry name" value="PYR_CT"/>
    <property type="match status" value="1"/>
</dbReference>
<dbReference type="Gene3D" id="3.30.160.270">
    <property type="match status" value="1"/>
</dbReference>
<comment type="catalytic activity">
    <reaction evidence="7">
        <text>pyruvate + acetyl-CoA + H2O = (3R)-citramalate + CoA + H(+)</text>
        <dbReference type="Rhea" id="RHEA:19045"/>
        <dbReference type="ChEBI" id="CHEBI:15361"/>
        <dbReference type="ChEBI" id="CHEBI:15377"/>
        <dbReference type="ChEBI" id="CHEBI:15378"/>
        <dbReference type="ChEBI" id="CHEBI:30934"/>
        <dbReference type="ChEBI" id="CHEBI:57287"/>
        <dbReference type="ChEBI" id="CHEBI:57288"/>
        <dbReference type="EC" id="2.3.3.21"/>
    </reaction>
</comment>
<evidence type="ECO:0000256" key="3">
    <source>
        <dbReference type="ARBA" id="ARBA00022605"/>
    </source>
</evidence>
<evidence type="ECO:0000256" key="1">
    <source>
        <dbReference type="ARBA" id="ARBA00004743"/>
    </source>
</evidence>
<dbReference type="InterPro" id="IPR013785">
    <property type="entry name" value="Aldolase_TIM"/>
</dbReference>
<dbReference type="GO" id="GO:0003852">
    <property type="term" value="F:2-isopropylmalate synthase activity"/>
    <property type="evidence" value="ECO:0007669"/>
    <property type="project" value="InterPro"/>
</dbReference>
<dbReference type="Pfam" id="PF00682">
    <property type="entry name" value="HMGL-like"/>
    <property type="match status" value="1"/>
</dbReference>
<evidence type="ECO:0000256" key="4">
    <source>
        <dbReference type="ARBA" id="ARBA00022624"/>
    </source>
</evidence>
<keyword evidence="4" id="KW-0412">Isoleucine biosynthesis</keyword>
<proteinExistence type="inferred from homology"/>
<dbReference type="Proteomes" id="UP000430670">
    <property type="component" value="Unassembled WGS sequence"/>
</dbReference>
<keyword evidence="6" id="KW-0100">Branched-chain amino acid biosynthesis</keyword>
<feature type="domain" description="Pyruvate carboxyltransferase" evidence="10">
    <location>
        <begin position="4"/>
        <end position="266"/>
    </location>
</feature>
<dbReference type="InterPro" id="IPR002034">
    <property type="entry name" value="AIPM/Hcit_synth_CS"/>
</dbReference>
<dbReference type="Gene3D" id="1.10.238.260">
    <property type="match status" value="1"/>
</dbReference>
<accession>A0A6I3SHP2</accession>
<evidence type="ECO:0000256" key="2">
    <source>
        <dbReference type="ARBA" id="ARBA00006154"/>
    </source>
</evidence>
<keyword evidence="3" id="KW-0028">Amino-acid biosynthesis</keyword>
<dbReference type="Gene3D" id="3.20.20.70">
    <property type="entry name" value="Aldolase class I"/>
    <property type="match status" value="1"/>
</dbReference>
<dbReference type="InterPro" id="IPR013709">
    <property type="entry name" value="2-isopropylmalate_synth_dimer"/>
</dbReference>
<sequence>MDRVFIYDTTLRDGTQGEGISLSVEDKLKIAARLDQLGVAYIEGGWPGSNPKDMEFFQRAKSMPWKHAKIAAFGATCRPGLKASEDANLQALVQSGAPVVTIFGKTWDFHVTAALRTTLEENLRIIRDSIAFLKEQGLEVMFDAEHFYDGYKANPQYAKEAVLAAEQAGADWIVLCDTNGGTLPQDMLAITQEMVFTLRAPVGVHVHNDGDLAVANSLMGIMAGARQIQGTINGYGERCGNANLCSIIPNLQLKMNMECLPAQNVALLTETAHYVAEIANVTLRNDMAFVGHSAFAHKGGMHVSALLKDPGTYEHIEPEQVGNQRRVLVSELSGMSNIVYKAKELGLDVNRENADTKQIIENIKNLEHQGFQFEGAEASFEVLLRRAFGEDPVPFVLDSIRLIIEKRSDAEFTSEAMIKLRVGDQVVHTAAEGNGPVNAVDNALRKALISHYPFLGDCHLTDYKVRVLDEKDATGAKVRVLIETRNHQDSWSTVGVSANIIEASWQALMDSFQYGLLKHGQVETDPVEATEVASEAAATTA</sequence>
<dbReference type="InterPro" id="IPR000891">
    <property type="entry name" value="PYR_CT"/>
</dbReference>
<dbReference type="AlphaFoldDB" id="A0A6I3SHP2"/>
<dbReference type="InterPro" id="IPR054691">
    <property type="entry name" value="LeuA/HCS_post-cat"/>
</dbReference>
<evidence type="ECO:0000256" key="8">
    <source>
        <dbReference type="NCBIfam" id="TIGR00977"/>
    </source>
</evidence>
<name>A0A6I3SHP2_HELMO</name>
<dbReference type="SMART" id="SM00917">
    <property type="entry name" value="LeuA_dimer"/>
    <property type="match status" value="1"/>
</dbReference>
<dbReference type="EMBL" id="WNKU01000003">
    <property type="protein sequence ID" value="MTV48325.1"/>
    <property type="molecule type" value="Genomic_DNA"/>
</dbReference>
<dbReference type="Pfam" id="PF08502">
    <property type="entry name" value="LeuA_dimer"/>
    <property type="match status" value="1"/>
</dbReference>
<dbReference type="InterPro" id="IPR036230">
    <property type="entry name" value="LeuA_allosteric_dom_sf"/>
</dbReference>
<dbReference type="NCBIfam" id="TIGR00977">
    <property type="entry name" value="citramal_synth"/>
    <property type="match status" value="1"/>
</dbReference>
<comment type="similarity">
    <text evidence="2 9">Belongs to the alpha-IPM synthase/homocitrate synthase family.</text>
</comment>
<dbReference type="PANTHER" id="PTHR43538:SF1">
    <property type="entry name" value="(R)-CITRAMALATE SYNTHASE"/>
    <property type="match status" value="1"/>
</dbReference>
<keyword evidence="12" id="KW-1185">Reference proteome</keyword>
<keyword evidence="5 9" id="KW-0808">Transferase</keyword>
<reference evidence="11 12" key="1">
    <citation type="submission" date="2019-11" db="EMBL/GenBank/DDBJ databases">
        <title>Whole-genome sequence of a the green, strictly anaerobic photosynthetic bacterium Heliobacillus mobilis DSM 6151.</title>
        <authorList>
            <person name="Kyndt J.A."/>
            <person name="Meyer T.E."/>
        </authorList>
    </citation>
    <scope>NUCLEOTIDE SEQUENCE [LARGE SCALE GENOMIC DNA]</scope>
    <source>
        <strain evidence="11 12">DSM 6151</strain>
    </source>
</reference>
<evidence type="ECO:0000313" key="12">
    <source>
        <dbReference type="Proteomes" id="UP000430670"/>
    </source>
</evidence>
<evidence type="ECO:0000259" key="10">
    <source>
        <dbReference type="PROSITE" id="PS50991"/>
    </source>
</evidence>
<evidence type="ECO:0000256" key="6">
    <source>
        <dbReference type="ARBA" id="ARBA00023304"/>
    </source>
</evidence>
<dbReference type="InterPro" id="IPR005675">
    <property type="entry name" value="Citramal_synthase"/>
</dbReference>
<evidence type="ECO:0000256" key="5">
    <source>
        <dbReference type="ARBA" id="ARBA00022679"/>
    </source>
</evidence>
<dbReference type="Pfam" id="PF22617">
    <property type="entry name" value="HCS_D2"/>
    <property type="match status" value="1"/>
</dbReference>
<comment type="caution">
    <text evidence="11">The sequence shown here is derived from an EMBL/GenBank/DDBJ whole genome shotgun (WGS) entry which is preliminary data.</text>
</comment>
<evidence type="ECO:0000256" key="9">
    <source>
        <dbReference type="RuleBase" id="RU003523"/>
    </source>
</evidence>
<dbReference type="OrthoDB" id="9804858at2"/>
<dbReference type="PANTHER" id="PTHR43538">
    <property type="entry name" value="ALPHA-IPM SYNTHASE/HOMOCITRATE SYNTHASE"/>
    <property type="match status" value="1"/>
</dbReference>
<dbReference type="RefSeq" id="WP_155475426.1">
    <property type="nucleotide sequence ID" value="NZ_WNKU01000003.1"/>
</dbReference>
<comment type="pathway">
    <text evidence="1">Amino-acid biosynthesis; L-isoleucine biosynthesis; 2-oxobutanoate from pyruvate: step 1/3.</text>
</comment>
<dbReference type="GO" id="GO:0009098">
    <property type="term" value="P:L-leucine biosynthetic process"/>
    <property type="evidence" value="ECO:0007669"/>
    <property type="project" value="InterPro"/>
</dbReference>
<evidence type="ECO:0000313" key="11">
    <source>
        <dbReference type="EMBL" id="MTV48325.1"/>
    </source>
</evidence>
<dbReference type="CDD" id="cd07941">
    <property type="entry name" value="DRE_TIM_LeuA3"/>
    <property type="match status" value="1"/>
</dbReference>
<organism evidence="11 12">
    <name type="scientific">Heliobacterium mobile</name>
    <name type="common">Heliobacillus mobilis</name>
    <dbReference type="NCBI Taxonomy" id="28064"/>
    <lineage>
        <taxon>Bacteria</taxon>
        <taxon>Bacillati</taxon>
        <taxon>Bacillota</taxon>
        <taxon>Clostridia</taxon>
        <taxon>Eubacteriales</taxon>
        <taxon>Heliobacteriaceae</taxon>
        <taxon>Heliobacterium</taxon>
    </lineage>
</organism>
<dbReference type="EC" id="2.3.3.21" evidence="8"/>